<dbReference type="Pfam" id="PF13649">
    <property type="entry name" value="Methyltransf_25"/>
    <property type="match status" value="1"/>
</dbReference>
<dbReference type="Gene3D" id="3.40.50.150">
    <property type="entry name" value="Vaccinia Virus protein VP39"/>
    <property type="match status" value="1"/>
</dbReference>
<name>A0ABP8S0C2_9PSEU</name>
<comment type="caution">
    <text evidence="2">The sequence shown here is derived from an EMBL/GenBank/DDBJ whole genome shotgun (WGS) entry which is preliminary data.</text>
</comment>
<sequence length="262" mass="28015">MNVGRALLIPHVVRLSLRAPRDVTVRWDRYWASTTATGDTGDVLWDASSTDEPQRYVELLAAHADPTLPVVDAGCGNGRYTRALAGRFDRVVGVDIAAAAIARARRESAGVANAEFRVADLTDADAGRALHDELGDCTVFVRGVLHVLGPEAARRTAATVAALAGRRGTVLLAETDYRGPLLGYLESLGGGPRGLPAPLARALSAGLPRPHRFGDAERDAAFPPDRWERVLVDHTAVIRTVPLRTPDVPDTVPGHVAVLRPR</sequence>
<evidence type="ECO:0000313" key="3">
    <source>
        <dbReference type="Proteomes" id="UP001501598"/>
    </source>
</evidence>
<dbReference type="SUPFAM" id="SSF53335">
    <property type="entry name" value="S-adenosyl-L-methionine-dependent methyltransferases"/>
    <property type="match status" value="1"/>
</dbReference>
<proteinExistence type="predicted"/>
<evidence type="ECO:0000259" key="1">
    <source>
        <dbReference type="Pfam" id="PF13649"/>
    </source>
</evidence>
<organism evidence="2 3">
    <name type="scientific">Pseudonocardia xishanensis</name>
    <dbReference type="NCBI Taxonomy" id="630995"/>
    <lineage>
        <taxon>Bacteria</taxon>
        <taxon>Bacillati</taxon>
        <taxon>Actinomycetota</taxon>
        <taxon>Actinomycetes</taxon>
        <taxon>Pseudonocardiales</taxon>
        <taxon>Pseudonocardiaceae</taxon>
        <taxon>Pseudonocardia</taxon>
    </lineage>
</organism>
<protein>
    <recommendedName>
        <fullName evidence="1">Methyltransferase domain-containing protein</fullName>
    </recommendedName>
</protein>
<dbReference type="InterPro" id="IPR029063">
    <property type="entry name" value="SAM-dependent_MTases_sf"/>
</dbReference>
<evidence type="ECO:0000313" key="2">
    <source>
        <dbReference type="EMBL" id="GAA4555104.1"/>
    </source>
</evidence>
<dbReference type="RefSeq" id="WP_345424663.1">
    <property type="nucleotide sequence ID" value="NZ_BAABGT010000089.1"/>
</dbReference>
<feature type="domain" description="Methyltransferase" evidence="1">
    <location>
        <begin position="70"/>
        <end position="162"/>
    </location>
</feature>
<dbReference type="EMBL" id="BAABGT010000089">
    <property type="protein sequence ID" value="GAA4555104.1"/>
    <property type="molecule type" value="Genomic_DNA"/>
</dbReference>
<keyword evidence="3" id="KW-1185">Reference proteome</keyword>
<reference evidence="3" key="1">
    <citation type="journal article" date="2019" name="Int. J. Syst. Evol. Microbiol.">
        <title>The Global Catalogue of Microorganisms (GCM) 10K type strain sequencing project: providing services to taxonomists for standard genome sequencing and annotation.</title>
        <authorList>
            <consortium name="The Broad Institute Genomics Platform"/>
            <consortium name="The Broad Institute Genome Sequencing Center for Infectious Disease"/>
            <person name="Wu L."/>
            <person name="Ma J."/>
        </authorList>
    </citation>
    <scope>NUCLEOTIDE SEQUENCE [LARGE SCALE GENOMIC DNA]</scope>
    <source>
        <strain evidence="3">JCM 17906</strain>
    </source>
</reference>
<dbReference type="InterPro" id="IPR041698">
    <property type="entry name" value="Methyltransf_25"/>
</dbReference>
<gene>
    <name evidence="2" type="ORF">GCM10023175_54800</name>
</gene>
<accession>A0ABP8S0C2</accession>
<dbReference type="Proteomes" id="UP001501598">
    <property type="component" value="Unassembled WGS sequence"/>
</dbReference>